<dbReference type="Pfam" id="PF26573">
    <property type="entry name" value="TPR_Epg5_2"/>
    <property type="match status" value="1"/>
</dbReference>
<reference evidence="6 7" key="1">
    <citation type="submission" date="2022-05" db="EMBL/GenBank/DDBJ databases">
        <title>Chromosome-level reference genomes for two strains of Caenorhabditis briggsae: an improved platform for comparative genomics.</title>
        <authorList>
            <person name="Stevens L."/>
            <person name="Andersen E.C."/>
        </authorList>
    </citation>
    <scope>NUCLEOTIDE SEQUENCE [LARGE SCALE GENOMIC DNA]</scope>
    <source>
        <strain evidence="6">QX1410_ONT</strain>
        <tissue evidence="6">Whole-organism</tissue>
    </source>
</reference>
<dbReference type="Proteomes" id="UP000827892">
    <property type="component" value="Chromosome II"/>
</dbReference>
<feature type="domain" description="Epg5-like TPR" evidence="5">
    <location>
        <begin position="454"/>
        <end position="615"/>
    </location>
</feature>
<keyword evidence="2" id="KW-0072">Autophagy</keyword>
<dbReference type="GO" id="GO:0006914">
    <property type="term" value="P:autophagy"/>
    <property type="evidence" value="ECO:0007669"/>
    <property type="project" value="UniProtKB-KW"/>
</dbReference>
<dbReference type="PANTHER" id="PTHR31139">
    <property type="entry name" value="ECTOPIC P GRANULES PROTEIN 5 HOMOLOG"/>
    <property type="match status" value="1"/>
</dbReference>
<gene>
    <name evidence="6" type="ORF">L3Y34_017558</name>
</gene>
<feature type="region of interest" description="Disordered" evidence="3">
    <location>
        <begin position="637"/>
        <end position="656"/>
    </location>
</feature>
<protein>
    <submittedName>
        <fullName evidence="6">Uncharacterized protein</fullName>
    </submittedName>
</protein>
<proteinExistence type="inferred from homology"/>
<evidence type="ECO:0000313" key="7">
    <source>
        <dbReference type="Proteomes" id="UP000827892"/>
    </source>
</evidence>
<evidence type="ECO:0000259" key="5">
    <source>
        <dbReference type="Pfam" id="PF26573"/>
    </source>
</evidence>
<evidence type="ECO:0000256" key="3">
    <source>
        <dbReference type="SAM" id="MobiDB-lite"/>
    </source>
</evidence>
<dbReference type="EMBL" id="CP090892">
    <property type="protein sequence ID" value="ULU04885.1"/>
    <property type="molecule type" value="Genomic_DNA"/>
</dbReference>
<dbReference type="InterPro" id="IPR058750">
    <property type="entry name" value="TPR_Epg5"/>
</dbReference>
<evidence type="ECO:0000256" key="1">
    <source>
        <dbReference type="ARBA" id="ARBA00010948"/>
    </source>
</evidence>
<evidence type="ECO:0000259" key="4">
    <source>
        <dbReference type="Pfam" id="PF26103"/>
    </source>
</evidence>
<evidence type="ECO:0000313" key="6">
    <source>
        <dbReference type="EMBL" id="ULU04885.1"/>
    </source>
</evidence>
<comment type="similarity">
    <text evidence="1">Belongs to the EPG5 family.</text>
</comment>
<dbReference type="PANTHER" id="PTHR31139:SF4">
    <property type="entry name" value="ECTOPIC P GRANULES PROTEIN 5 HOMOLOG"/>
    <property type="match status" value="1"/>
</dbReference>
<organism evidence="6 7">
    <name type="scientific">Caenorhabditis briggsae</name>
    <dbReference type="NCBI Taxonomy" id="6238"/>
    <lineage>
        <taxon>Eukaryota</taxon>
        <taxon>Metazoa</taxon>
        <taxon>Ecdysozoa</taxon>
        <taxon>Nematoda</taxon>
        <taxon>Chromadorea</taxon>
        <taxon>Rhabditida</taxon>
        <taxon>Rhabditina</taxon>
        <taxon>Rhabditomorpha</taxon>
        <taxon>Rhabditoidea</taxon>
        <taxon>Rhabditidae</taxon>
        <taxon>Peloderinae</taxon>
        <taxon>Caenorhabditis</taxon>
    </lineage>
</organism>
<dbReference type="InterPro" id="IPR059030">
    <property type="entry name" value="TPR_Epg5_mid"/>
</dbReference>
<name>A0AAE9DHT4_CAEBR</name>
<dbReference type="Pfam" id="PF26103">
    <property type="entry name" value="TPR_Epg5"/>
    <property type="match status" value="1"/>
</dbReference>
<sequence>MSIHEIYETPICEVRARISSQSIAKRVSSLGAQDSEFLINSLASIGSYSNGDVGQLLKELIDVCFCEPATRDDFYKCGGEAIGQILTKRPETLHQLLTIVDRNLQHMDSYAINVLSSSRLFECRLTEPMISIIGKWLINNPPEHGANRLARRVLSGLHWGLGPDGQNLWIDVDVHAIAADTVVKAHSVHCSRSNSMISKSISKISKLASKVGDAESLFQQFCWDLLVKLKLPTIPVDLVQNDLTAHYVRIVQNYEDDVVVYLEKAVPLLSDLVSSGSSVASVVLLSRLIAQHYQKVNLMAADKNFMATFERLLHIDQLPYAVQWLSGPSSTPTPIVRLICSAISYYSAKLPPRDYLRAWITLLCQARTGWNEDAVTYQIVGTIARIAFINDTQKLYEITSIVFQAYQQQMAAEKNQSKGILALFSSDSSASQLIPDSMLAVSPFASYIMLRVEQKSFNPFYGHFYETLGKKDKYNLDHAAKKAASKCSMALPVERLAVFRWAKLVIVCKDSALLPIILQQLAGQAYRLRKANNLNLCYARRLIDEPQMQGVMAECRKAIEETTVATKGLSKAVVGWLFTKHEVTRTGFDFSAFDLDYLLQLILAGDKNMWMDFVNMPHFTSEEFAERKLYSVTCQLSPKNRESPSPPELGSPRARGTAKPFPVLPVHSGLPKAPCLDPSTIFQQHVVLQMAAPFMSTVKNLAKQYTECGDRMDIDDDAYCKLIRILYQSTQQTVPVEIRCSYCSKPKPCTMTVKPNVLSPEIDVKMSQNRQKRIEFWNELNASMIDQAAVATASMEHLSRLVSMMAAALDPRNRNSVQPTGHSLFYLITSSVGENELLFSVASESYSHSLRALGEEFVKFRPEEQMDVMQLALNGFVLSEPLVEVFTAEVLNSDDLCTAYRKLSDAVRMPERSKMALQLLGRLGMQQAAAGLPPHQFAALLPIAFANLASQPDPSSPLHSLCLQHVLFFVFHHFPDNIVNGLDLALEGCNTNSTPASLLDAIVDKLEATDYLKKKSSFDLGAAKADECASVLSKRLDEARTKLPNFYGIWSRYLDSITRLAQLFLFVPIRDGYEPNQAVSILQRECYEYFARVAAVFSPLIAPYSPTHPPFSPSHETQAMLVLDRFVEFLSALHYNSSIPPGMQNIQSLVWQFYCEKLSMLTHGTEHYYGVIERQLVRLNWQALWPSRLAITAMETCLDTRSKDCASFVSQIVVRIPWNSILQTMHEDSRTSYMASLFGVLVRLASRAGNYDKVRASLLELTKSLSLRQDWNIISLEDASNIAMAVTKSLPSDSLSHPIEIVSVIQVIWRKICCFVAREPYSEVSLQKQKLWMQTECALLLKADSTQIPAAYNSLVSDVNALAVNHSNLREFRVVTRELTAMWKNITDTKLGESLVRLWTEYLLTNPSSPLVLTSVNTVIDSLNADQLTTALKVIEKIIRAYFLRTDSNWTELMHWIQFPNGSLKSIKSYLMTVPSSENKVQMLPLTLRVFMDYGGSDDNKFFDLHYYVVSIRPKHVTSEPGFMCLLARLIQWIAHRSPTLPAHFAPTDDLLPPLIRFLGKASKDESSFLTALISSKKTSHSPKMRVVLQILELYLTQQTLGEGKRPRCDANSPVLNSRITTLKDLAQQKSNQNMSNAFNKATAYFVQIDTYHIGSSSKLLLEIGRAAFGDRFLSDV</sequence>
<accession>A0AAE9DHT4</accession>
<dbReference type="InterPro" id="IPR051436">
    <property type="entry name" value="Autophagy-related_EPG5"/>
</dbReference>
<feature type="domain" description="Epg5-like central TPR repeats" evidence="4">
    <location>
        <begin position="862"/>
        <end position="1218"/>
    </location>
</feature>
<evidence type="ECO:0000256" key="2">
    <source>
        <dbReference type="ARBA" id="ARBA00023006"/>
    </source>
</evidence>